<name>A0A7W4VHX0_9HYPH</name>
<keyword evidence="2" id="KW-1185">Reference proteome</keyword>
<comment type="caution">
    <text evidence="1">The sequence shown here is derived from an EMBL/GenBank/DDBJ whole genome shotgun (WGS) entry which is preliminary data.</text>
</comment>
<proteinExistence type="predicted"/>
<dbReference type="AlphaFoldDB" id="A0A7W4VHX0"/>
<gene>
    <name evidence="1" type="ORF">FHR70_000543</name>
</gene>
<evidence type="ECO:0000313" key="2">
    <source>
        <dbReference type="Proteomes" id="UP000532010"/>
    </source>
</evidence>
<dbReference type="RefSeq" id="WP_183446863.1">
    <property type="nucleotide sequence ID" value="NZ_JACHWB010000001.1"/>
</dbReference>
<sequence length="94" mass="10338">MNRHSFSSPVLITIEAADGGRRQYPIKDLTKALAVMRWYGIRQLSELRARSPGIWLIAAAALACAHEHPDQATIEHARQMFVSLAKAAGILAVM</sequence>
<accession>A0A7W4VHX0</accession>
<organism evidence="1 2">
    <name type="scientific">Microvirga lupini</name>
    <dbReference type="NCBI Taxonomy" id="420324"/>
    <lineage>
        <taxon>Bacteria</taxon>
        <taxon>Pseudomonadati</taxon>
        <taxon>Pseudomonadota</taxon>
        <taxon>Alphaproteobacteria</taxon>
        <taxon>Hyphomicrobiales</taxon>
        <taxon>Methylobacteriaceae</taxon>
        <taxon>Microvirga</taxon>
    </lineage>
</organism>
<dbReference type="Proteomes" id="UP000532010">
    <property type="component" value="Unassembled WGS sequence"/>
</dbReference>
<evidence type="ECO:0000313" key="1">
    <source>
        <dbReference type="EMBL" id="MBB3017503.1"/>
    </source>
</evidence>
<protein>
    <submittedName>
        <fullName evidence="1">Uncharacterized protein</fullName>
    </submittedName>
</protein>
<reference evidence="1 2" key="1">
    <citation type="submission" date="2020-08" db="EMBL/GenBank/DDBJ databases">
        <title>The Agave Microbiome: Exploring the role of microbial communities in plant adaptations to desert environments.</title>
        <authorList>
            <person name="Partida-Martinez L.P."/>
        </authorList>
    </citation>
    <scope>NUCLEOTIDE SEQUENCE [LARGE SCALE GENOMIC DNA]</scope>
    <source>
        <strain evidence="1 2">AT3.9</strain>
    </source>
</reference>
<dbReference type="EMBL" id="JACHWB010000001">
    <property type="protein sequence ID" value="MBB3017503.1"/>
    <property type="molecule type" value="Genomic_DNA"/>
</dbReference>